<gene>
    <name evidence="1" type="ORF">NGB36_06430</name>
</gene>
<name>A0ABT1PRE8_9ACTN</name>
<organism evidence="1 2">
    <name type="scientific">Streptomyces humicola</name>
    <dbReference type="NCBI Taxonomy" id="2953240"/>
    <lineage>
        <taxon>Bacteria</taxon>
        <taxon>Bacillati</taxon>
        <taxon>Actinomycetota</taxon>
        <taxon>Actinomycetes</taxon>
        <taxon>Kitasatosporales</taxon>
        <taxon>Streptomycetaceae</taxon>
        <taxon>Streptomyces</taxon>
    </lineage>
</organism>
<dbReference type="Pfam" id="PF12138">
    <property type="entry name" value="Spherulin4"/>
    <property type="match status" value="1"/>
</dbReference>
<reference evidence="1" key="1">
    <citation type="submission" date="2022-06" db="EMBL/GenBank/DDBJ databases">
        <title>Draft genome sequence of Streptomyces sp. RB6PN25 isolated from peat swamp forest in Thailand.</title>
        <authorList>
            <person name="Duangmal K."/>
            <person name="Klaysubun C."/>
        </authorList>
    </citation>
    <scope>NUCLEOTIDE SEQUENCE</scope>
    <source>
        <strain evidence="1">RB6PN25</strain>
    </source>
</reference>
<keyword evidence="2" id="KW-1185">Reference proteome</keyword>
<protein>
    <submittedName>
        <fullName evidence="1">Spherulation-specific family 4 protein</fullName>
    </submittedName>
</protein>
<dbReference type="Proteomes" id="UP001057702">
    <property type="component" value="Unassembled WGS sequence"/>
</dbReference>
<dbReference type="InterPro" id="IPR021986">
    <property type="entry name" value="Spherulin4"/>
</dbReference>
<dbReference type="RefSeq" id="WP_255919126.1">
    <property type="nucleotide sequence ID" value="NZ_JANFNG010000003.1"/>
</dbReference>
<dbReference type="PANTHER" id="PTHR35040:SF9">
    <property type="entry name" value="4-LIKE CELL SURFACE PROTEIN, PUTATIVE (AFU_ORTHOLOGUE AFUA_4G14080)-RELATED"/>
    <property type="match status" value="1"/>
</dbReference>
<dbReference type="EMBL" id="JANFNG010000003">
    <property type="protein sequence ID" value="MCQ4080241.1"/>
    <property type="molecule type" value="Genomic_DNA"/>
</dbReference>
<accession>A0ABT1PRE8</accession>
<comment type="caution">
    <text evidence="1">The sequence shown here is derived from an EMBL/GenBank/DDBJ whole genome shotgun (WGS) entry which is preliminary data.</text>
</comment>
<dbReference type="PANTHER" id="PTHR35040">
    <property type="match status" value="1"/>
</dbReference>
<sequence>MPHLTIDVAGFGVPAHAHPLVAPSEWDALARPDAPVHWVVLNVDDGPGACPDPLYAKAVARLREARVRVLGHLDAAYGDRGFAELVSDARHYLDWYEVTGFYLDRAPQTRDRLPECRRAAATLEALLGRGDGHIVLGHGTHPYPGFAEIADQLVTYCGPWTGYRWSEAPEWTAGYPPERFCHLVHGVPRPHLEEAMRIARWQGAASVYFTDRTDGADDEYATYATDAARDAVGRGFDPWEGLPAYWDEAARILRDQPPPSR</sequence>
<evidence type="ECO:0000313" key="1">
    <source>
        <dbReference type="EMBL" id="MCQ4080241.1"/>
    </source>
</evidence>
<proteinExistence type="predicted"/>
<evidence type="ECO:0000313" key="2">
    <source>
        <dbReference type="Proteomes" id="UP001057702"/>
    </source>
</evidence>